<dbReference type="EnsemblBacteria" id="ABM80819">
    <property type="protein sequence ID" value="ABM80819"/>
    <property type="gene ID" value="Hbut_0971"/>
</dbReference>
<dbReference type="HOGENOM" id="CLU_1891391_0_0_2"/>
<dbReference type="OrthoDB" id="15459at2157"/>
<dbReference type="AlphaFoldDB" id="A2BLF8"/>
<proteinExistence type="predicted"/>
<dbReference type="Proteomes" id="UP000002593">
    <property type="component" value="Chromosome"/>
</dbReference>
<dbReference type="GeneID" id="42369349"/>
<evidence type="ECO:0000313" key="2">
    <source>
        <dbReference type="Proteomes" id="UP000002593"/>
    </source>
</evidence>
<reference evidence="1 2" key="1">
    <citation type="journal article" date="2007" name="Archaea">
        <title>The genome of Hyperthermus butylicus: a sulfur-reducing, peptide fermenting, neutrophilic Crenarchaeote growing up to 108 degrees C.</title>
        <authorList>
            <person name="Brugger K."/>
            <person name="Chen L."/>
            <person name="Stark M."/>
            <person name="Zibat A."/>
            <person name="Redder P."/>
            <person name="Ruepp A."/>
            <person name="Awayez M."/>
            <person name="She Q."/>
            <person name="Garrett R.A."/>
            <person name="Klenk H.P."/>
        </authorList>
    </citation>
    <scope>NUCLEOTIDE SEQUENCE [LARGE SCALE GENOMIC DNA]</scope>
    <source>
        <strain evidence="2">DSM 5456 / JCM 9403 / PLM1-5</strain>
    </source>
</reference>
<dbReference type="RefSeq" id="WP_011822137.1">
    <property type="nucleotide sequence ID" value="NC_008818.1"/>
</dbReference>
<dbReference type="KEGG" id="hbu:Hbut_0971"/>
<accession>A2BLF8</accession>
<dbReference type="EMBL" id="CP000493">
    <property type="protein sequence ID" value="ABM80819.1"/>
    <property type="molecule type" value="Genomic_DNA"/>
</dbReference>
<keyword evidence="2" id="KW-1185">Reference proteome</keyword>
<organism evidence="1 2">
    <name type="scientific">Hyperthermus butylicus (strain DSM 5456 / JCM 9403 / PLM1-5)</name>
    <dbReference type="NCBI Taxonomy" id="415426"/>
    <lineage>
        <taxon>Archaea</taxon>
        <taxon>Thermoproteota</taxon>
        <taxon>Thermoprotei</taxon>
        <taxon>Desulfurococcales</taxon>
        <taxon>Pyrodictiaceae</taxon>
        <taxon>Hyperthermus</taxon>
    </lineage>
</organism>
<dbReference type="STRING" id="415426.Hbut_0971"/>
<protein>
    <submittedName>
        <fullName evidence="1">Uncharacterized protein</fullName>
    </submittedName>
</protein>
<name>A2BLF8_HYPBU</name>
<evidence type="ECO:0000313" key="1">
    <source>
        <dbReference type="EMBL" id="ABM80819.1"/>
    </source>
</evidence>
<gene>
    <name evidence="1" type="ordered locus">Hbut_0971</name>
</gene>
<sequence length="134" mass="14764">MRESAWSTGLGKASQQAIELVRRAIKLLAQIEDDLLAIESSLFSRRLENDLAELARVLEMLVDAGFDAAVAYAEKAKLLARYAAAVRNRMEALHSMRGLSRVRDEIMGHIGEIRLYLDGVEKGLSSSLARGLHG</sequence>